<dbReference type="InterPro" id="IPR005064">
    <property type="entry name" value="BUG"/>
</dbReference>
<reference evidence="2 3" key="1">
    <citation type="submission" date="2019-06" db="EMBL/GenBank/DDBJ databases">
        <title>Whole genome sequence for Cellvibrionaceae sp. R142.</title>
        <authorList>
            <person name="Wang G."/>
        </authorList>
    </citation>
    <scope>NUCLEOTIDE SEQUENCE [LARGE SCALE GENOMIC DNA]</scope>
    <source>
        <strain evidence="2 3">R142</strain>
    </source>
</reference>
<comment type="caution">
    <text evidence="2">The sequence shown here is derived from an EMBL/GenBank/DDBJ whole genome shotgun (WGS) entry which is preliminary data.</text>
</comment>
<evidence type="ECO:0000313" key="2">
    <source>
        <dbReference type="EMBL" id="TQV74270.1"/>
    </source>
</evidence>
<dbReference type="CDD" id="cd07012">
    <property type="entry name" value="PBP2_Bug_TTT"/>
    <property type="match status" value="1"/>
</dbReference>
<gene>
    <name evidence="2" type="ORF">FKG94_16845</name>
</gene>
<dbReference type="Gene3D" id="3.40.190.150">
    <property type="entry name" value="Bordetella uptake gene, domain 1"/>
    <property type="match status" value="1"/>
</dbReference>
<dbReference type="Gene3D" id="3.40.190.10">
    <property type="entry name" value="Periplasmic binding protein-like II"/>
    <property type="match status" value="1"/>
</dbReference>
<dbReference type="PANTHER" id="PTHR42928">
    <property type="entry name" value="TRICARBOXYLATE-BINDING PROTEIN"/>
    <property type="match status" value="1"/>
</dbReference>
<dbReference type="EMBL" id="VHSG01000017">
    <property type="protein sequence ID" value="TQV74270.1"/>
    <property type="molecule type" value="Genomic_DNA"/>
</dbReference>
<evidence type="ECO:0000256" key="1">
    <source>
        <dbReference type="ARBA" id="ARBA00006987"/>
    </source>
</evidence>
<dbReference type="SUPFAM" id="SSF53850">
    <property type="entry name" value="Periplasmic binding protein-like II"/>
    <property type="match status" value="1"/>
</dbReference>
<organism evidence="2 3">
    <name type="scientific">Exilibacterium tricleocarpae</name>
    <dbReference type="NCBI Taxonomy" id="2591008"/>
    <lineage>
        <taxon>Bacteria</taxon>
        <taxon>Pseudomonadati</taxon>
        <taxon>Pseudomonadota</taxon>
        <taxon>Gammaproteobacteria</taxon>
        <taxon>Cellvibrionales</taxon>
        <taxon>Cellvibrionaceae</taxon>
        <taxon>Exilibacterium</taxon>
    </lineage>
</organism>
<dbReference type="InterPro" id="IPR042100">
    <property type="entry name" value="Bug_dom1"/>
</dbReference>
<dbReference type="Pfam" id="PF03401">
    <property type="entry name" value="TctC"/>
    <property type="match status" value="1"/>
</dbReference>
<dbReference type="Proteomes" id="UP000319732">
    <property type="component" value="Unassembled WGS sequence"/>
</dbReference>
<protein>
    <submittedName>
        <fullName evidence="2">Tripartite tricarboxylate transporter substrate binding protein</fullName>
    </submittedName>
</protein>
<dbReference type="OrthoDB" id="9780943at2"/>
<keyword evidence="3" id="KW-1185">Reference proteome</keyword>
<evidence type="ECO:0000313" key="3">
    <source>
        <dbReference type="Proteomes" id="UP000319732"/>
    </source>
</evidence>
<dbReference type="PIRSF" id="PIRSF017082">
    <property type="entry name" value="YflP"/>
    <property type="match status" value="1"/>
</dbReference>
<proteinExistence type="inferred from homology"/>
<sequence>MGAKSVPECWRRLAACLVVWAAAAGAEPAPEHLHFIVPGGAGGGWDRTARVTGDVLVKGGLLQSASFENLSGGGSGKAIGYLIKTAERQHGTLLVNSVPIIVRSISGVFPFSFRDLTPIASVIGDYGVIAVLPDSPYQTIDQLLAAFLRDPLQVRIGGGSVRGDLDHIVAALAIRALGADPRKLIYVPYDTGGKAVVGLLTGEIQVLSTGLGEALEQRRAGQMRILAVTAPERLSVLPQVPALSEYGENAVFANWRGFFGPPQLPAALADRYAKLLQEMQALPGWEAALERNGWVNFYRPRGEFAVFLEEQEALIAALRKELGFY</sequence>
<accession>A0A545TAM2</accession>
<dbReference type="AlphaFoldDB" id="A0A545TAM2"/>
<comment type="similarity">
    <text evidence="1">Belongs to the UPF0065 (bug) family.</text>
</comment>
<name>A0A545TAM2_9GAMM</name>
<dbReference type="PANTHER" id="PTHR42928:SF3">
    <property type="entry name" value="UPF0065 PROTEIN YFLP"/>
    <property type="match status" value="1"/>
</dbReference>